<comment type="caution">
    <text evidence="1">The sequence shown here is derived from an EMBL/GenBank/DDBJ whole genome shotgun (WGS) entry which is preliminary data.</text>
</comment>
<dbReference type="InterPro" id="IPR025345">
    <property type="entry name" value="DUF4249"/>
</dbReference>
<protein>
    <submittedName>
        <fullName evidence="1">Uncharacterized protein DUF4249</fullName>
    </submittedName>
</protein>
<dbReference type="Proteomes" id="UP000325105">
    <property type="component" value="Unassembled WGS sequence"/>
</dbReference>
<dbReference type="EMBL" id="VNHX01000006">
    <property type="protein sequence ID" value="TYP96323.1"/>
    <property type="molecule type" value="Genomic_DNA"/>
</dbReference>
<reference evidence="1 2" key="1">
    <citation type="submission" date="2019-07" db="EMBL/GenBank/DDBJ databases">
        <title>Genomic Encyclopedia of Archaeal and Bacterial Type Strains, Phase II (KMG-II): from individual species to whole genera.</title>
        <authorList>
            <person name="Goeker M."/>
        </authorList>
    </citation>
    <scope>NUCLEOTIDE SEQUENCE [LARGE SCALE GENOMIC DNA]</scope>
    <source>
        <strain evidence="1 2">DSM 18850</strain>
    </source>
</reference>
<name>A0A5S5DK38_9SPHI</name>
<dbReference type="AlphaFoldDB" id="A0A5S5DK38"/>
<dbReference type="RefSeq" id="WP_148908121.1">
    <property type="nucleotide sequence ID" value="NZ_VNHX01000006.1"/>
</dbReference>
<evidence type="ECO:0000313" key="1">
    <source>
        <dbReference type="EMBL" id="TYP96323.1"/>
    </source>
</evidence>
<dbReference type="OrthoDB" id="1115009at2"/>
<dbReference type="Pfam" id="PF14054">
    <property type="entry name" value="DUF4249"/>
    <property type="match status" value="1"/>
</dbReference>
<evidence type="ECO:0000313" key="2">
    <source>
        <dbReference type="Proteomes" id="UP000325105"/>
    </source>
</evidence>
<organism evidence="1 2">
    <name type="scientific">Sphingobacterium allocomposti</name>
    <dbReference type="NCBI Taxonomy" id="415956"/>
    <lineage>
        <taxon>Bacteria</taxon>
        <taxon>Pseudomonadati</taxon>
        <taxon>Bacteroidota</taxon>
        <taxon>Sphingobacteriia</taxon>
        <taxon>Sphingobacteriales</taxon>
        <taxon>Sphingobacteriaceae</taxon>
        <taxon>Sphingobacterium</taxon>
    </lineage>
</organism>
<dbReference type="PROSITE" id="PS51257">
    <property type="entry name" value="PROKAR_LIPOPROTEIN"/>
    <property type="match status" value="1"/>
</dbReference>
<gene>
    <name evidence="1" type="ORF">BC792_10630</name>
</gene>
<keyword evidence="2" id="KW-1185">Reference proteome</keyword>
<accession>A0A5S5DK38</accession>
<proteinExistence type="predicted"/>
<sequence>MILRKFSRNLWIVICAAVVLVGCTDHKTAIPFEFPEYKPRLIVLSSLGTVSGGEAVVSWSKPLRGQAGVVPVLPKLSVFLLEDGVRITKFNEVHDSTGYFVINPKDFSPRSGASYAIEIVMEEKGERITSEKCYLPEKPVLTDVKVDLDPNVPSWYTLVWTQGAANEGIGAAALYPFLIGEEGGVATKPGLSAYYSSPEFRYTDGKPLHERKGNKRFYLQVKNDGGTTELAKAVDVRLAFLSMELARFKKESDELGYLGESIFQTVRPLYSNIIGAEGVFGLYNESSVKVNF</sequence>